<dbReference type="InterPro" id="IPR029061">
    <property type="entry name" value="THDP-binding"/>
</dbReference>
<dbReference type="SUPFAM" id="SSF52518">
    <property type="entry name" value="Thiamin diphosphate-binding fold (THDP-binding)"/>
    <property type="match status" value="1"/>
</dbReference>
<dbReference type="PANTHER" id="PTHR47514:SF1">
    <property type="entry name" value="TRANSKETOLASE N-TERMINAL SECTION-RELATED"/>
    <property type="match status" value="1"/>
</dbReference>
<dbReference type="CDD" id="cd02012">
    <property type="entry name" value="TPP_TK"/>
    <property type="match status" value="1"/>
</dbReference>
<gene>
    <name evidence="5" type="ORF">A3C61_00395</name>
</gene>
<comment type="similarity">
    <text evidence="2">Belongs to the transketolase family.</text>
</comment>
<protein>
    <recommendedName>
        <fullName evidence="4">Transketolase N-terminal domain-containing protein</fullName>
    </recommendedName>
</protein>
<name>A0A1F8FA35_9BACT</name>
<dbReference type="EMBL" id="MGJO01000006">
    <property type="protein sequence ID" value="OGN10002.1"/>
    <property type="molecule type" value="Genomic_DNA"/>
</dbReference>
<keyword evidence="3" id="KW-0786">Thiamine pyrophosphate</keyword>
<organism evidence="5 6">
    <name type="scientific">Candidatus Yanofskybacteria bacterium RIFCSPHIGHO2_02_FULL_39_10</name>
    <dbReference type="NCBI Taxonomy" id="1802674"/>
    <lineage>
        <taxon>Bacteria</taxon>
        <taxon>Candidatus Yanofskyibacteriota</taxon>
    </lineage>
</organism>
<sequence length="272" mass="30193">MDNKELIKKAAWVRMEVLESVVSGKKGHIGGTYSCVDLLVGLYYGKILRFNSRNPQWEDRDRFILSKGHASLALFAIFKDMGIISPELYGTYGKNGGLGAQVDISLPGIETNTGSLGHSVGIAAGMALAAKMDSKDYCAYTLIGDAELFEGSVWEALMFGSQHKLNNLVVIIDRNRLSATEVIDDDNSVFMNFGKKLELFGWNYLELDGHNMDNILAVMRVVKSSDKPSIVMANTIKGKGVSFMENKANWHHGVPTEEQIKIAREELRVQWK</sequence>
<comment type="cofactor">
    <cofactor evidence="1">
        <name>thiamine diphosphate</name>
        <dbReference type="ChEBI" id="CHEBI:58937"/>
    </cofactor>
</comment>
<feature type="domain" description="Transketolase N-terminal" evidence="4">
    <location>
        <begin position="11"/>
        <end position="267"/>
    </location>
</feature>
<dbReference type="Gene3D" id="3.40.50.970">
    <property type="match status" value="1"/>
</dbReference>
<evidence type="ECO:0000313" key="5">
    <source>
        <dbReference type="EMBL" id="OGN10002.1"/>
    </source>
</evidence>
<evidence type="ECO:0000256" key="2">
    <source>
        <dbReference type="ARBA" id="ARBA00007131"/>
    </source>
</evidence>
<evidence type="ECO:0000256" key="3">
    <source>
        <dbReference type="ARBA" id="ARBA00023052"/>
    </source>
</evidence>
<evidence type="ECO:0000259" key="4">
    <source>
        <dbReference type="Pfam" id="PF00456"/>
    </source>
</evidence>
<dbReference type="AlphaFoldDB" id="A0A1F8FA35"/>
<accession>A0A1F8FA35</accession>
<reference evidence="5 6" key="1">
    <citation type="journal article" date="2016" name="Nat. Commun.">
        <title>Thousands of microbial genomes shed light on interconnected biogeochemical processes in an aquifer system.</title>
        <authorList>
            <person name="Anantharaman K."/>
            <person name="Brown C.T."/>
            <person name="Hug L.A."/>
            <person name="Sharon I."/>
            <person name="Castelle C.J."/>
            <person name="Probst A.J."/>
            <person name="Thomas B.C."/>
            <person name="Singh A."/>
            <person name="Wilkins M.J."/>
            <person name="Karaoz U."/>
            <person name="Brodie E.L."/>
            <person name="Williams K.H."/>
            <person name="Hubbard S.S."/>
            <person name="Banfield J.F."/>
        </authorList>
    </citation>
    <scope>NUCLEOTIDE SEQUENCE [LARGE SCALE GENOMIC DNA]</scope>
</reference>
<comment type="caution">
    <text evidence="5">The sequence shown here is derived from an EMBL/GenBank/DDBJ whole genome shotgun (WGS) entry which is preliminary data.</text>
</comment>
<evidence type="ECO:0000313" key="6">
    <source>
        <dbReference type="Proteomes" id="UP000178908"/>
    </source>
</evidence>
<dbReference type="Proteomes" id="UP000178908">
    <property type="component" value="Unassembled WGS sequence"/>
</dbReference>
<dbReference type="Pfam" id="PF00456">
    <property type="entry name" value="Transketolase_N"/>
    <property type="match status" value="1"/>
</dbReference>
<proteinExistence type="inferred from homology"/>
<evidence type="ECO:0000256" key="1">
    <source>
        <dbReference type="ARBA" id="ARBA00001964"/>
    </source>
</evidence>
<dbReference type="InterPro" id="IPR005474">
    <property type="entry name" value="Transketolase_N"/>
</dbReference>
<dbReference type="PANTHER" id="PTHR47514">
    <property type="entry name" value="TRANSKETOLASE N-TERMINAL SECTION-RELATED"/>
    <property type="match status" value="1"/>
</dbReference>